<keyword evidence="2" id="KW-0012">Acyltransferase</keyword>
<evidence type="ECO:0000256" key="1">
    <source>
        <dbReference type="ARBA" id="ARBA00022679"/>
    </source>
</evidence>
<protein>
    <recommendedName>
        <fullName evidence="3">N-acetyltransferase domain-containing protein</fullName>
    </recommendedName>
</protein>
<evidence type="ECO:0000256" key="2">
    <source>
        <dbReference type="ARBA" id="ARBA00023315"/>
    </source>
</evidence>
<dbReference type="InterPro" id="IPR050832">
    <property type="entry name" value="Bact_Acetyltransf"/>
</dbReference>
<evidence type="ECO:0000313" key="5">
    <source>
        <dbReference type="Proteomes" id="UP000326169"/>
    </source>
</evidence>
<sequence>MRKVYKDFIIRSWESGDRQVVQDLIASVLAEYRLTCEPEGADVDVWEVEKYYLNKNGEFWVVEQHQNLVGTAAYYPINRGTNAVEVRKMYLQPQVRGLGLGKYLLTQLEQQIHTRGFQEIWIETATVLTEAVKLYENHGYQPTTGVETRRCDRIYKKTLS</sequence>
<dbReference type="GeneID" id="301681051"/>
<name>A0A5M3T0Q6_LIMPL</name>
<dbReference type="Proteomes" id="UP000326169">
    <property type="component" value="Unassembled WGS sequence"/>
</dbReference>
<accession>A0A5M3T0Q6</accession>
<dbReference type="SUPFAM" id="SSF55729">
    <property type="entry name" value="Acyl-CoA N-acyltransferases (Nat)"/>
    <property type="match status" value="1"/>
</dbReference>
<dbReference type="Gene3D" id="3.40.630.30">
    <property type="match status" value="1"/>
</dbReference>
<dbReference type="InterPro" id="IPR016181">
    <property type="entry name" value="Acyl_CoA_acyltransferase"/>
</dbReference>
<feature type="domain" description="N-acetyltransferase" evidence="3">
    <location>
        <begin position="8"/>
        <end position="160"/>
    </location>
</feature>
<reference evidence="4 5" key="1">
    <citation type="journal article" date="2019" name="J Genomics">
        <title>The Draft Genome of a Hydrogen-producing Cyanobacterium, Arthrospira platensis NIES-46.</title>
        <authorList>
            <person name="Suzuki S."/>
            <person name="Yamaguchi H."/>
            <person name="Kawachi M."/>
        </authorList>
    </citation>
    <scope>NUCLEOTIDE SEQUENCE [LARGE SCALE GENOMIC DNA]</scope>
    <source>
        <strain evidence="4 5">NIES-46</strain>
    </source>
</reference>
<organism evidence="4 5">
    <name type="scientific">Limnospira platensis NIES-46</name>
    <dbReference type="NCBI Taxonomy" id="1236695"/>
    <lineage>
        <taxon>Bacteria</taxon>
        <taxon>Bacillati</taxon>
        <taxon>Cyanobacteriota</taxon>
        <taxon>Cyanophyceae</taxon>
        <taxon>Oscillatoriophycideae</taxon>
        <taxon>Oscillatoriales</taxon>
        <taxon>Sirenicapillariaceae</taxon>
        <taxon>Limnospira</taxon>
    </lineage>
</organism>
<evidence type="ECO:0000259" key="3">
    <source>
        <dbReference type="PROSITE" id="PS51186"/>
    </source>
</evidence>
<dbReference type="Pfam" id="PF00583">
    <property type="entry name" value="Acetyltransf_1"/>
    <property type="match status" value="1"/>
</dbReference>
<proteinExistence type="predicted"/>
<dbReference type="CDD" id="cd04301">
    <property type="entry name" value="NAT_SF"/>
    <property type="match status" value="1"/>
</dbReference>
<comment type="caution">
    <text evidence="4">The sequence shown here is derived from an EMBL/GenBank/DDBJ whole genome shotgun (WGS) entry which is preliminary data.</text>
</comment>
<keyword evidence="1" id="KW-0808">Transferase</keyword>
<dbReference type="RefSeq" id="WP_006619568.1">
    <property type="nucleotide sequence ID" value="NZ_BIMW01000001.1"/>
</dbReference>
<dbReference type="PANTHER" id="PTHR43877:SF5">
    <property type="entry name" value="BLL8307 PROTEIN"/>
    <property type="match status" value="1"/>
</dbReference>
<gene>
    <name evidence="4" type="ORF">NIES46_00670</name>
</gene>
<dbReference type="InterPro" id="IPR000182">
    <property type="entry name" value="GNAT_dom"/>
</dbReference>
<dbReference type="PANTHER" id="PTHR43877">
    <property type="entry name" value="AMINOALKYLPHOSPHONATE N-ACETYLTRANSFERASE-RELATED-RELATED"/>
    <property type="match status" value="1"/>
</dbReference>
<dbReference type="EMBL" id="BIMW01000001">
    <property type="protein sequence ID" value="GCE92032.1"/>
    <property type="molecule type" value="Genomic_DNA"/>
</dbReference>
<keyword evidence="5" id="KW-1185">Reference proteome</keyword>
<evidence type="ECO:0000313" key="4">
    <source>
        <dbReference type="EMBL" id="GCE92032.1"/>
    </source>
</evidence>
<dbReference type="PROSITE" id="PS51186">
    <property type="entry name" value="GNAT"/>
    <property type="match status" value="1"/>
</dbReference>